<protein>
    <submittedName>
        <fullName evidence="5">Uncharacterized protein</fullName>
    </submittedName>
</protein>
<dbReference type="PRINTS" id="PR00834">
    <property type="entry name" value="PROTEASES2C"/>
</dbReference>
<comment type="caution">
    <text evidence="5">The sequence shown here is derived from an EMBL/GenBank/DDBJ whole genome shotgun (WGS) entry which is preliminary data.</text>
</comment>
<dbReference type="SUPFAM" id="SSF50494">
    <property type="entry name" value="Trypsin-like serine proteases"/>
    <property type="match status" value="1"/>
</dbReference>
<feature type="repeat" description="TPR" evidence="3">
    <location>
        <begin position="300"/>
        <end position="333"/>
    </location>
</feature>
<dbReference type="Pfam" id="PF07719">
    <property type="entry name" value="TPR_2"/>
    <property type="match status" value="1"/>
</dbReference>
<feature type="repeat" description="TPR" evidence="3">
    <location>
        <begin position="266"/>
        <end position="299"/>
    </location>
</feature>
<feature type="repeat" description="TPR" evidence="3">
    <location>
        <begin position="232"/>
        <end position="265"/>
    </location>
</feature>
<dbReference type="Pfam" id="PF13414">
    <property type="entry name" value="TPR_11"/>
    <property type="match status" value="1"/>
</dbReference>
<evidence type="ECO:0000256" key="2">
    <source>
        <dbReference type="ARBA" id="ARBA00022803"/>
    </source>
</evidence>
<accession>A0A1F7RUR3</accession>
<dbReference type="InterPro" id="IPR011990">
    <property type="entry name" value="TPR-like_helical_dom_sf"/>
</dbReference>
<dbReference type="GO" id="GO:0004252">
    <property type="term" value="F:serine-type endopeptidase activity"/>
    <property type="evidence" value="ECO:0007669"/>
    <property type="project" value="InterPro"/>
</dbReference>
<dbReference type="InterPro" id="IPR009003">
    <property type="entry name" value="Peptidase_S1_PA"/>
</dbReference>
<dbReference type="EMBL" id="MGDE01000144">
    <property type="protein sequence ID" value="OGL45263.1"/>
    <property type="molecule type" value="Genomic_DNA"/>
</dbReference>
<sequence>MKIYTLKVMPIFLSLLLLIIFFPSICLAADADKIFKENNKAVVVVVTFDANDNPISQGSGFIVRADGAVVTNYHVISNAKVIKIKVGDKILNVEGLIYTDKENDLVILKAKGEKLQTVRLGDIAKTNIGEKVYVISSPEGLENTISDGILSGIRDITSDRKVLQITAPVSSGSSGGPVFNKNGEVIGIATFILRESQNINFAMPVNLVKNKIESKKVITLKDSEIRDYTKTAEYWFNLGYYSLVSGMHKEAIEFYKQGIRIKPDYANAHLLLGAGYDKLGMNKEAIESYKQAIRLKPDHTDAHLLLGGAYGASGMYKEAIEAYKMVIRLKPDYTDAHYSLGLIYIILNNRGSALDEYKILKSLNSEKANELFDSIYE</sequence>
<dbReference type="Pfam" id="PF13365">
    <property type="entry name" value="Trypsin_2"/>
    <property type="match status" value="1"/>
</dbReference>
<gene>
    <name evidence="5" type="ORF">A2W05_03935</name>
</gene>
<keyword evidence="1" id="KW-0677">Repeat</keyword>
<evidence type="ECO:0000256" key="1">
    <source>
        <dbReference type="ARBA" id="ARBA00022737"/>
    </source>
</evidence>
<dbReference type="AlphaFoldDB" id="A0A1F7RUR3"/>
<evidence type="ECO:0000256" key="4">
    <source>
        <dbReference type="SAM" id="SignalP"/>
    </source>
</evidence>
<dbReference type="Gene3D" id="1.25.40.10">
    <property type="entry name" value="Tetratricopeptide repeat domain"/>
    <property type="match status" value="2"/>
</dbReference>
<dbReference type="InterPro" id="IPR001940">
    <property type="entry name" value="Peptidase_S1C"/>
</dbReference>
<dbReference type="Proteomes" id="UP000178797">
    <property type="component" value="Unassembled WGS sequence"/>
</dbReference>
<feature type="chain" id="PRO_5009532270" evidence="4">
    <location>
        <begin position="29"/>
        <end position="377"/>
    </location>
</feature>
<dbReference type="Gene3D" id="2.40.10.120">
    <property type="match status" value="1"/>
</dbReference>
<feature type="signal peptide" evidence="4">
    <location>
        <begin position="1"/>
        <end position="28"/>
    </location>
</feature>
<keyword evidence="4" id="KW-0732">Signal</keyword>
<dbReference type="PROSITE" id="PS50005">
    <property type="entry name" value="TPR"/>
    <property type="match status" value="3"/>
</dbReference>
<dbReference type="InterPro" id="IPR019734">
    <property type="entry name" value="TPR_rpt"/>
</dbReference>
<name>A0A1F7RUR3_9BACT</name>
<dbReference type="SUPFAM" id="SSF48452">
    <property type="entry name" value="TPR-like"/>
    <property type="match status" value="1"/>
</dbReference>
<dbReference type="InterPro" id="IPR013105">
    <property type="entry name" value="TPR_2"/>
</dbReference>
<evidence type="ECO:0000313" key="5">
    <source>
        <dbReference type="EMBL" id="OGL45263.1"/>
    </source>
</evidence>
<dbReference type="SMART" id="SM00028">
    <property type="entry name" value="TPR"/>
    <property type="match status" value="4"/>
</dbReference>
<dbReference type="PROSITE" id="PS50293">
    <property type="entry name" value="TPR_REGION"/>
    <property type="match status" value="1"/>
</dbReference>
<evidence type="ECO:0000313" key="6">
    <source>
        <dbReference type="Proteomes" id="UP000178797"/>
    </source>
</evidence>
<dbReference type="PANTHER" id="PTHR22939:SF129">
    <property type="entry name" value="SERINE PROTEASE HTRA2, MITOCHONDRIAL"/>
    <property type="match status" value="1"/>
</dbReference>
<reference evidence="5 6" key="1">
    <citation type="journal article" date="2016" name="Nat. Commun.">
        <title>Thousands of microbial genomes shed light on interconnected biogeochemical processes in an aquifer system.</title>
        <authorList>
            <person name="Anantharaman K."/>
            <person name="Brown C.T."/>
            <person name="Hug L.A."/>
            <person name="Sharon I."/>
            <person name="Castelle C.J."/>
            <person name="Probst A.J."/>
            <person name="Thomas B.C."/>
            <person name="Singh A."/>
            <person name="Wilkins M.J."/>
            <person name="Karaoz U."/>
            <person name="Brodie E.L."/>
            <person name="Williams K.H."/>
            <person name="Hubbard S.S."/>
            <person name="Banfield J.F."/>
        </authorList>
    </citation>
    <scope>NUCLEOTIDE SEQUENCE [LARGE SCALE GENOMIC DNA]</scope>
</reference>
<organism evidence="5 6">
    <name type="scientific">Candidatus Schekmanbacteria bacterium RBG_16_38_10</name>
    <dbReference type="NCBI Taxonomy" id="1817879"/>
    <lineage>
        <taxon>Bacteria</taxon>
        <taxon>Candidatus Schekmaniibacteriota</taxon>
    </lineage>
</organism>
<evidence type="ECO:0000256" key="3">
    <source>
        <dbReference type="PROSITE-ProRule" id="PRU00339"/>
    </source>
</evidence>
<dbReference type="GO" id="GO:0006508">
    <property type="term" value="P:proteolysis"/>
    <property type="evidence" value="ECO:0007669"/>
    <property type="project" value="InterPro"/>
</dbReference>
<proteinExistence type="predicted"/>
<dbReference type="PANTHER" id="PTHR22939">
    <property type="entry name" value="SERINE PROTEASE FAMILY S1C HTRA-RELATED"/>
    <property type="match status" value="1"/>
</dbReference>
<dbReference type="Pfam" id="PF00515">
    <property type="entry name" value="TPR_1"/>
    <property type="match status" value="1"/>
</dbReference>
<keyword evidence="2 3" id="KW-0802">TPR repeat</keyword>